<dbReference type="InterPro" id="IPR036388">
    <property type="entry name" value="WH-like_DNA-bd_sf"/>
</dbReference>
<gene>
    <name evidence="5" type="ORF">PRCB_20700</name>
</gene>
<proteinExistence type="predicted"/>
<dbReference type="GO" id="GO:0003677">
    <property type="term" value="F:DNA binding"/>
    <property type="evidence" value="ECO:0007669"/>
    <property type="project" value="UniProtKB-KW"/>
</dbReference>
<evidence type="ECO:0000259" key="4">
    <source>
        <dbReference type="PROSITE" id="PS51118"/>
    </source>
</evidence>
<reference evidence="5 6" key="1">
    <citation type="submission" date="2017-11" db="EMBL/GenBank/DDBJ databases">
        <title>The genome sequence of Pantoea rodasii DSM 26611.</title>
        <authorList>
            <person name="Gao J."/>
            <person name="Mao X."/>
            <person name="Sun J."/>
        </authorList>
    </citation>
    <scope>NUCLEOTIDE SEQUENCE [LARGE SCALE GENOMIC DNA]</scope>
    <source>
        <strain evidence="5 6">DSM 26611</strain>
    </source>
</reference>
<dbReference type="STRING" id="1076549.HA45_01310"/>
<dbReference type="RefSeq" id="WP_100703472.1">
    <property type="nucleotide sequence ID" value="NZ_MLFP01000001.1"/>
</dbReference>
<evidence type="ECO:0000256" key="1">
    <source>
        <dbReference type="ARBA" id="ARBA00023015"/>
    </source>
</evidence>
<keyword evidence="3" id="KW-0804">Transcription</keyword>
<organism evidence="5 6">
    <name type="scientific">Pantoea rodasii</name>
    <dbReference type="NCBI Taxonomy" id="1076549"/>
    <lineage>
        <taxon>Bacteria</taxon>
        <taxon>Pseudomonadati</taxon>
        <taxon>Pseudomonadota</taxon>
        <taxon>Gammaproteobacteria</taxon>
        <taxon>Enterobacterales</taxon>
        <taxon>Erwiniaceae</taxon>
        <taxon>Pantoea</taxon>
    </lineage>
</organism>
<dbReference type="InterPro" id="IPR036390">
    <property type="entry name" value="WH_DNA-bd_sf"/>
</dbReference>
<dbReference type="AlphaFoldDB" id="A0A2M9W820"/>
<dbReference type="EMBL" id="PIQI01000027">
    <property type="protein sequence ID" value="PJZ03671.1"/>
    <property type="molecule type" value="Genomic_DNA"/>
</dbReference>
<dbReference type="Gene3D" id="1.10.10.10">
    <property type="entry name" value="Winged helix-like DNA-binding domain superfamily/Winged helix DNA-binding domain"/>
    <property type="match status" value="1"/>
</dbReference>
<dbReference type="PROSITE" id="PS51118">
    <property type="entry name" value="HTH_HXLR"/>
    <property type="match status" value="1"/>
</dbReference>
<keyword evidence="6" id="KW-1185">Reference proteome</keyword>
<dbReference type="PANTHER" id="PTHR33204:SF37">
    <property type="entry name" value="HTH-TYPE TRANSCRIPTIONAL REGULATOR YODB"/>
    <property type="match status" value="1"/>
</dbReference>
<dbReference type="InterPro" id="IPR002577">
    <property type="entry name" value="HTH_HxlR"/>
</dbReference>
<evidence type="ECO:0000313" key="5">
    <source>
        <dbReference type="EMBL" id="PJZ03671.1"/>
    </source>
</evidence>
<dbReference type="OrthoDB" id="9807069at2"/>
<dbReference type="PANTHER" id="PTHR33204">
    <property type="entry name" value="TRANSCRIPTIONAL REGULATOR, MARR FAMILY"/>
    <property type="match status" value="1"/>
</dbReference>
<dbReference type="Proteomes" id="UP000232062">
    <property type="component" value="Unassembled WGS sequence"/>
</dbReference>
<protein>
    <submittedName>
        <fullName evidence="5">Transcriptional regulator</fullName>
    </submittedName>
</protein>
<keyword evidence="1" id="KW-0805">Transcription regulation</keyword>
<keyword evidence="2" id="KW-0238">DNA-binding</keyword>
<evidence type="ECO:0000256" key="2">
    <source>
        <dbReference type="ARBA" id="ARBA00023125"/>
    </source>
</evidence>
<accession>A0A2M9W820</accession>
<dbReference type="SUPFAM" id="SSF46785">
    <property type="entry name" value="Winged helix' DNA-binding domain"/>
    <property type="match status" value="1"/>
</dbReference>
<evidence type="ECO:0000313" key="6">
    <source>
        <dbReference type="Proteomes" id="UP000232062"/>
    </source>
</evidence>
<sequence length="123" mass="14259">MSEKLSNKFIRGELLNVNCPSRDVLKRITSRWSVLVLLALREETLRFSELRRKIGGVSERMLAQTLRYMEEDGFIERIAYQVVPPHVEYRLTPLGREVEGHVIGLADWLESNVHRIVKDNAEA</sequence>
<evidence type="ECO:0000256" key="3">
    <source>
        <dbReference type="ARBA" id="ARBA00023163"/>
    </source>
</evidence>
<dbReference type="Pfam" id="PF01638">
    <property type="entry name" value="HxlR"/>
    <property type="match status" value="1"/>
</dbReference>
<feature type="domain" description="HTH hxlR-type" evidence="4">
    <location>
        <begin position="19"/>
        <end position="117"/>
    </location>
</feature>
<comment type="caution">
    <text evidence="5">The sequence shown here is derived from an EMBL/GenBank/DDBJ whole genome shotgun (WGS) entry which is preliminary data.</text>
</comment>
<name>A0A2M9W820_9GAMM</name>